<protein>
    <submittedName>
        <fullName evidence="1">Uncharacterized protein</fullName>
    </submittedName>
</protein>
<dbReference type="EnsemblPlants" id="TuG1812G0100001377.01.T02">
    <property type="protein sequence ID" value="TuG1812G0100001377.01.T02"/>
    <property type="gene ID" value="TuG1812G0100001377.01"/>
</dbReference>
<evidence type="ECO:0000313" key="2">
    <source>
        <dbReference type="Proteomes" id="UP000015106"/>
    </source>
</evidence>
<dbReference type="AlphaFoldDB" id="A0A8R7JZ57"/>
<name>A0A8R7JZ57_TRIUA</name>
<dbReference type="Gramene" id="TuG1812G0100001377.01.T02">
    <property type="protein sequence ID" value="TuG1812G0100001377.01.T02"/>
    <property type="gene ID" value="TuG1812G0100001377.01"/>
</dbReference>
<organism evidence="1 2">
    <name type="scientific">Triticum urartu</name>
    <name type="common">Red wild einkorn</name>
    <name type="synonym">Crithodium urartu</name>
    <dbReference type="NCBI Taxonomy" id="4572"/>
    <lineage>
        <taxon>Eukaryota</taxon>
        <taxon>Viridiplantae</taxon>
        <taxon>Streptophyta</taxon>
        <taxon>Embryophyta</taxon>
        <taxon>Tracheophyta</taxon>
        <taxon>Spermatophyta</taxon>
        <taxon>Magnoliopsida</taxon>
        <taxon>Liliopsida</taxon>
        <taxon>Poales</taxon>
        <taxon>Poaceae</taxon>
        <taxon>BOP clade</taxon>
        <taxon>Pooideae</taxon>
        <taxon>Triticodae</taxon>
        <taxon>Triticeae</taxon>
        <taxon>Triticinae</taxon>
        <taxon>Triticum</taxon>
    </lineage>
</organism>
<dbReference type="Proteomes" id="UP000015106">
    <property type="component" value="Chromosome 1"/>
</dbReference>
<sequence>MNSTIFEATAQPKGTRSGTVCTAMTTTTTSVSRTRAIRARFSAAPKNYPIPVLAELADPQQKQTLDWRAEFLSTRYRRPSTSLSRVMVFMHLPSCYGNAGFNHPRREEAKRQSKCERTRTMMRGQKMCGGE</sequence>
<reference evidence="2" key="1">
    <citation type="journal article" date="2013" name="Nature">
        <title>Draft genome of the wheat A-genome progenitor Triticum urartu.</title>
        <authorList>
            <person name="Ling H.Q."/>
            <person name="Zhao S."/>
            <person name="Liu D."/>
            <person name="Wang J."/>
            <person name="Sun H."/>
            <person name="Zhang C."/>
            <person name="Fan H."/>
            <person name="Li D."/>
            <person name="Dong L."/>
            <person name="Tao Y."/>
            <person name="Gao C."/>
            <person name="Wu H."/>
            <person name="Li Y."/>
            <person name="Cui Y."/>
            <person name="Guo X."/>
            <person name="Zheng S."/>
            <person name="Wang B."/>
            <person name="Yu K."/>
            <person name="Liang Q."/>
            <person name="Yang W."/>
            <person name="Lou X."/>
            <person name="Chen J."/>
            <person name="Feng M."/>
            <person name="Jian J."/>
            <person name="Zhang X."/>
            <person name="Luo G."/>
            <person name="Jiang Y."/>
            <person name="Liu J."/>
            <person name="Wang Z."/>
            <person name="Sha Y."/>
            <person name="Zhang B."/>
            <person name="Wu H."/>
            <person name="Tang D."/>
            <person name="Shen Q."/>
            <person name="Xue P."/>
            <person name="Zou S."/>
            <person name="Wang X."/>
            <person name="Liu X."/>
            <person name="Wang F."/>
            <person name="Yang Y."/>
            <person name="An X."/>
            <person name="Dong Z."/>
            <person name="Zhang K."/>
            <person name="Zhang X."/>
            <person name="Luo M.C."/>
            <person name="Dvorak J."/>
            <person name="Tong Y."/>
            <person name="Wang J."/>
            <person name="Yang H."/>
            <person name="Li Z."/>
            <person name="Wang D."/>
            <person name="Zhang A."/>
            <person name="Wang J."/>
        </authorList>
    </citation>
    <scope>NUCLEOTIDE SEQUENCE</scope>
    <source>
        <strain evidence="2">cv. G1812</strain>
    </source>
</reference>
<reference evidence="1" key="3">
    <citation type="submission" date="2022-06" db="UniProtKB">
        <authorList>
            <consortium name="EnsemblPlants"/>
        </authorList>
    </citation>
    <scope>IDENTIFICATION</scope>
</reference>
<reference evidence="1" key="2">
    <citation type="submission" date="2018-03" db="EMBL/GenBank/DDBJ databases">
        <title>The Triticum urartu genome reveals the dynamic nature of wheat genome evolution.</title>
        <authorList>
            <person name="Ling H."/>
            <person name="Ma B."/>
            <person name="Shi X."/>
            <person name="Liu H."/>
            <person name="Dong L."/>
            <person name="Sun H."/>
            <person name="Cao Y."/>
            <person name="Gao Q."/>
            <person name="Zheng S."/>
            <person name="Li Y."/>
            <person name="Yu Y."/>
            <person name="Du H."/>
            <person name="Qi M."/>
            <person name="Li Y."/>
            <person name="Yu H."/>
            <person name="Cui Y."/>
            <person name="Wang N."/>
            <person name="Chen C."/>
            <person name="Wu H."/>
            <person name="Zhao Y."/>
            <person name="Zhang J."/>
            <person name="Li Y."/>
            <person name="Zhou W."/>
            <person name="Zhang B."/>
            <person name="Hu W."/>
            <person name="Eijk M."/>
            <person name="Tang J."/>
            <person name="Witsenboer H."/>
            <person name="Zhao S."/>
            <person name="Li Z."/>
            <person name="Zhang A."/>
            <person name="Wang D."/>
            <person name="Liang C."/>
        </authorList>
    </citation>
    <scope>NUCLEOTIDE SEQUENCE [LARGE SCALE GENOMIC DNA]</scope>
    <source>
        <strain evidence="1">cv. G1812</strain>
    </source>
</reference>
<evidence type="ECO:0000313" key="1">
    <source>
        <dbReference type="EnsemblPlants" id="TuG1812G0100001377.01.T02"/>
    </source>
</evidence>
<accession>A0A8R7JZ57</accession>
<proteinExistence type="predicted"/>
<keyword evidence="2" id="KW-1185">Reference proteome</keyword>